<comment type="caution">
    <text evidence="1">The sequence shown here is derived from an EMBL/GenBank/DDBJ whole genome shotgun (WGS) entry which is preliminary data.</text>
</comment>
<dbReference type="Proteomes" id="UP000664495">
    <property type="component" value="Unassembled WGS sequence"/>
</dbReference>
<reference evidence="1 2" key="1">
    <citation type="submission" date="2021-03" db="EMBL/GenBank/DDBJ databases">
        <title>Enterococcal diversity collection.</title>
        <authorList>
            <person name="Gilmore M.S."/>
            <person name="Schwartzman J."/>
            <person name="Van Tyne D."/>
            <person name="Martin M."/>
            <person name="Earl A.M."/>
            <person name="Manson A.L."/>
            <person name="Straub T."/>
            <person name="Salamzade R."/>
            <person name="Saavedra J."/>
            <person name="Lebreton F."/>
            <person name="Prichula J."/>
            <person name="Schaufler K."/>
            <person name="Gaca A."/>
            <person name="Sgardioli B."/>
            <person name="Wagenaar J."/>
            <person name="Strong T."/>
        </authorList>
    </citation>
    <scope>NUCLEOTIDE SEQUENCE [LARGE SCALE GENOMIC DNA]</scope>
    <source>
        <strain evidence="1 2">MJM16</strain>
    </source>
</reference>
<proteinExistence type="predicted"/>
<dbReference type="EMBL" id="JAFLVR010000020">
    <property type="protein sequence ID" value="MBO0452263.1"/>
    <property type="molecule type" value="Genomic_DNA"/>
</dbReference>
<gene>
    <name evidence="1" type="ORF">JZO85_08285</name>
</gene>
<sequence length="190" mass="22257">MKIKYLKRLQSFGGYQASRVIWITTLKDELLMKFNILDKDGILLYQISERPEYEEVDLIDYSLSNVHLKEIGNFFKEDFPEIEYDWDDQEEKTIILGYFGEFLARRHWLARDSKKCDDIIVDFTFSSSTGESGESASKVEYIVKGTTEDEIIENILLPRLMERERLDRIFVNIAEAGAVNSYLITVQEDK</sequence>
<keyword evidence="2" id="KW-1185">Reference proteome</keyword>
<accession>A0ABS3HFM9</accession>
<name>A0ABS3HFM9_9ENTE</name>
<evidence type="ECO:0000313" key="2">
    <source>
        <dbReference type="Proteomes" id="UP000664495"/>
    </source>
</evidence>
<dbReference type="RefSeq" id="WP_207108039.1">
    <property type="nucleotide sequence ID" value="NZ_JAFLVR010000020.1"/>
</dbReference>
<evidence type="ECO:0000313" key="1">
    <source>
        <dbReference type="EMBL" id="MBO0452263.1"/>
    </source>
</evidence>
<organism evidence="1 2">
    <name type="scientific">Candidatus Enterococcus murrayae</name>
    <dbReference type="NCBI Taxonomy" id="2815321"/>
    <lineage>
        <taxon>Bacteria</taxon>
        <taxon>Bacillati</taxon>
        <taxon>Bacillota</taxon>
        <taxon>Bacilli</taxon>
        <taxon>Lactobacillales</taxon>
        <taxon>Enterococcaceae</taxon>
        <taxon>Enterococcus</taxon>
    </lineage>
</organism>
<protein>
    <submittedName>
        <fullName evidence="1">Uncharacterized protein</fullName>
    </submittedName>
</protein>